<accession>A0A8H6CDC1</accession>
<dbReference type="GeneID" id="59330422"/>
<dbReference type="InterPro" id="IPR041067">
    <property type="entry name" value="VCPO_N"/>
</dbReference>
<dbReference type="Gene3D" id="1.20.144.10">
    <property type="entry name" value="Phosphatidic acid phosphatase type 2/haloperoxidase"/>
    <property type="match status" value="1"/>
</dbReference>
<dbReference type="EMBL" id="JACCJB010000014">
    <property type="protein sequence ID" value="KAF6221154.1"/>
    <property type="molecule type" value="Genomic_DNA"/>
</dbReference>
<evidence type="ECO:0000313" key="3">
    <source>
        <dbReference type="EMBL" id="KAF6221154.1"/>
    </source>
</evidence>
<feature type="compositionally biased region" description="Basic and acidic residues" evidence="1">
    <location>
        <begin position="600"/>
        <end position="613"/>
    </location>
</feature>
<dbReference type="InterPro" id="IPR052559">
    <property type="entry name" value="V-haloperoxidase"/>
</dbReference>
<evidence type="ECO:0000259" key="2">
    <source>
        <dbReference type="Pfam" id="PF17897"/>
    </source>
</evidence>
<dbReference type="PANTHER" id="PTHR34599:SF1">
    <property type="entry name" value="PHOSPHATIDIC ACID PHOSPHATASE TYPE 2_HALOPEROXIDASE DOMAIN-CONTAINING PROTEIN"/>
    <property type="match status" value="1"/>
</dbReference>
<dbReference type="AlphaFoldDB" id="A0A8H6CDC1"/>
<dbReference type="GO" id="GO:0004601">
    <property type="term" value="F:peroxidase activity"/>
    <property type="evidence" value="ECO:0007669"/>
    <property type="project" value="InterPro"/>
</dbReference>
<dbReference type="SUPFAM" id="SSF48317">
    <property type="entry name" value="Acid phosphatase/Vanadium-dependent haloperoxidase"/>
    <property type="match status" value="1"/>
</dbReference>
<reference evidence="3 4" key="1">
    <citation type="journal article" date="2020" name="Genomics">
        <title>Complete, high-quality genomes from long-read metagenomic sequencing of two wolf lichen thalli reveals enigmatic genome architecture.</title>
        <authorList>
            <person name="McKenzie S.K."/>
            <person name="Walston R.F."/>
            <person name="Allen J.L."/>
        </authorList>
    </citation>
    <scope>NUCLEOTIDE SEQUENCE [LARGE SCALE GENOMIC DNA]</scope>
    <source>
        <strain evidence="3">WasteWater1</strain>
    </source>
</reference>
<dbReference type="Gene3D" id="1.10.606.10">
    <property type="entry name" value="Vanadium-containing Chloroperoxidase, domain 2"/>
    <property type="match status" value="1"/>
</dbReference>
<dbReference type="InterPro" id="IPR016119">
    <property type="entry name" value="Br/Cl_peroxidase_C"/>
</dbReference>
<protein>
    <recommendedName>
        <fullName evidence="2">Vanadium chloroperoxidase N-terminal domain-containing protein</fullName>
    </recommendedName>
</protein>
<evidence type="ECO:0000313" key="4">
    <source>
        <dbReference type="Proteomes" id="UP000593566"/>
    </source>
</evidence>
<sequence length="613" mass="67477">MNSNPYASMNSNQDYSSIRTLIRSNENPNAIVLPPSSEPAEYNTNYVFYWNSVGLDLVRLVTSIEGNTNNPPPAAPQNGPPSAARSLGILHLAINDAYFAINPDKKGANTTYLTPNSTNPKAVLPALDGATDARLAVAGAANTVLITLFTTASGTVPFATTDMLTQFLNNAVSNFPNLDTLSSSYQFGVAVGNAMLNFLNNGFFGQDSYRPTPGLYKFGDDPTNPVRIVPVNPNDPDGPQRAIRFYQAPFYGMTAQRVAVQGQVNGKFDEHLIADPPVGFGTNDPDEYYSAFNDIYREGGRFDLNSTKRTPSQTVTGFTWAYDGSNLLGTPPRVFNQCLRNIAWQRKVAGPTDEATNADFVRVFALFNTALADAGIFAWQEKYCFEFWRPLSGVRFDPTSAADPFWFTEGAPDTNSNHFNFKPPFPSYPSGHATFSGASFQILRLYYKRRDNLPFADDAPDDISFDLISDELNGISRDLYNDYIPSQPITDQLGNVRTLVPRHFDSVWDAMFDAALSRVFLGVHWRFDAFASKDILVSTNVNPNGTSQYKNAKDIRYVTTGPRRDRPGQQFPIGGVPLGIGIANDIFESNLKPTPTDLQPDGRHKCGDPKKLG</sequence>
<proteinExistence type="predicted"/>
<dbReference type="InterPro" id="IPR036938">
    <property type="entry name" value="PAP2/HPO_sf"/>
</dbReference>
<keyword evidence="4" id="KW-1185">Reference proteome</keyword>
<comment type="caution">
    <text evidence="3">The sequence shown here is derived from an EMBL/GenBank/DDBJ whole genome shotgun (WGS) entry which is preliminary data.</text>
</comment>
<dbReference type="RefSeq" id="XP_037150589.1">
    <property type="nucleotide sequence ID" value="XM_037292936.1"/>
</dbReference>
<name>A0A8H6CDC1_9LECA</name>
<feature type="domain" description="Vanadium chloroperoxidase N-terminal" evidence="2">
    <location>
        <begin position="33"/>
        <end position="257"/>
    </location>
</feature>
<gene>
    <name evidence="3" type="ORF">HO133_002008</name>
</gene>
<dbReference type="Proteomes" id="UP000593566">
    <property type="component" value="Unassembled WGS sequence"/>
</dbReference>
<feature type="region of interest" description="Disordered" evidence="1">
    <location>
        <begin position="591"/>
        <end position="613"/>
    </location>
</feature>
<dbReference type="Pfam" id="PF17897">
    <property type="entry name" value="VCPO_N"/>
    <property type="match status" value="1"/>
</dbReference>
<organism evidence="3 4">
    <name type="scientific">Letharia lupina</name>
    <dbReference type="NCBI Taxonomy" id="560253"/>
    <lineage>
        <taxon>Eukaryota</taxon>
        <taxon>Fungi</taxon>
        <taxon>Dikarya</taxon>
        <taxon>Ascomycota</taxon>
        <taxon>Pezizomycotina</taxon>
        <taxon>Lecanoromycetes</taxon>
        <taxon>OSLEUM clade</taxon>
        <taxon>Lecanoromycetidae</taxon>
        <taxon>Lecanorales</taxon>
        <taxon>Lecanorineae</taxon>
        <taxon>Parmeliaceae</taxon>
        <taxon>Letharia</taxon>
    </lineage>
</organism>
<evidence type="ECO:0000256" key="1">
    <source>
        <dbReference type="SAM" id="MobiDB-lite"/>
    </source>
</evidence>
<dbReference type="CDD" id="cd03398">
    <property type="entry name" value="PAP2_haloperoxidase"/>
    <property type="match status" value="1"/>
</dbReference>
<dbReference type="PANTHER" id="PTHR34599">
    <property type="entry name" value="PEROXIDASE-RELATED"/>
    <property type="match status" value="1"/>
</dbReference>